<dbReference type="AlphaFoldDB" id="A0AAD5M9S6"/>
<evidence type="ECO:0000313" key="1">
    <source>
        <dbReference type="EMBL" id="KAJ1353063.1"/>
    </source>
</evidence>
<comment type="caution">
    <text evidence="1">The sequence shown here is derived from an EMBL/GenBank/DDBJ whole genome shotgun (WGS) entry which is preliminary data.</text>
</comment>
<organism evidence="1 2">
    <name type="scientific">Parelaphostrongylus tenuis</name>
    <name type="common">Meningeal worm</name>
    <dbReference type="NCBI Taxonomy" id="148309"/>
    <lineage>
        <taxon>Eukaryota</taxon>
        <taxon>Metazoa</taxon>
        <taxon>Ecdysozoa</taxon>
        <taxon>Nematoda</taxon>
        <taxon>Chromadorea</taxon>
        <taxon>Rhabditida</taxon>
        <taxon>Rhabditina</taxon>
        <taxon>Rhabditomorpha</taxon>
        <taxon>Strongyloidea</taxon>
        <taxon>Metastrongylidae</taxon>
        <taxon>Parelaphostrongylus</taxon>
    </lineage>
</organism>
<dbReference type="Proteomes" id="UP001196413">
    <property type="component" value="Unassembled WGS sequence"/>
</dbReference>
<evidence type="ECO:0000313" key="2">
    <source>
        <dbReference type="Proteomes" id="UP001196413"/>
    </source>
</evidence>
<protein>
    <submittedName>
        <fullName evidence="1">Uncharacterized protein</fullName>
    </submittedName>
</protein>
<name>A0AAD5M9S6_PARTN</name>
<gene>
    <name evidence="1" type="ORF">KIN20_009608</name>
</gene>
<accession>A0AAD5M9S6</accession>
<sequence>MDASSCGPLTFLDVPYKGCCTFDRNIMNTILLNDAEHAVTLKMFYLQSYKFFDNLSSDVIRRFFTASERVRDSLDTLFKIQPKRNALKESGGPRQGATDQFQLNLPSAENGAVRKRVNNDRWAKAVTDGIP</sequence>
<dbReference type="EMBL" id="JAHQIW010001584">
    <property type="protein sequence ID" value="KAJ1353063.1"/>
    <property type="molecule type" value="Genomic_DNA"/>
</dbReference>
<reference evidence="1" key="1">
    <citation type="submission" date="2021-06" db="EMBL/GenBank/DDBJ databases">
        <title>Parelaphostrongylus tenuis whole genome reference sequence.</title>
        <authorList>
            <person name="Garwood T.J."/>
            <person name="Larsen P.A."/>
            <person name="Fountain-Jones N.M."/>
            <person name="Garbe J.R."/>
            <person name="Macchietto M.G."/>
            <person name="Kania S.A."/>
            <person name="Gerhold R.W."/>
            <person name="Richards J.E."/>
            <person name="Wolf T.M."/>
        </authorList>
    </citation>
    <scope>NUCLEOTIDE SEQUENCE</scope>
    <source>
        <strain evidence="1">MNPRO001-30</strain>
        <tissue evidence="1">Meninges</tissue>
    </source>
</reference>
<proteinExistence type="predicted"/>
<keyword evidence="2" id="KW-1185">Reference proteome</keyword>